<comment type="caution">
    <text evidence="10">The sequence shown here is derived from an EMBL/GenBank/DDBJ whole genome shotgun (WGS) entry which is preliminary data.</text>
</comment>
<dbReference type="SUPFAM" id="SSF47384">
    <property type="entry name" value="Homodimeric domain of signal transducing histidine kinase"/>
    <property type="match status" value="1"/>
</dbReference>
<dbReference type="InterPro" id="IPR036890">
    <property type="entry name" value="HATPase_C_sf"/>
</dbReference>
<dbReference type="EC" id="2.7.13.3" evidence="2"/>
<dbReference type="Proteomes" id="UP000092024">
    <property type="component" value="Unassembled WGS sequence"/>
</dbReference>
<dbReference type="PANTHER" id="PTHR43711:SF1">
    <property type="entry name" value="HISTIDINE KINASE 1"/>
    <property type="match status" value="1"/>
</dbReference>
<gene>
    <name evidence="10" type="ORF">A7K91_22725</name>
</gene>
<evidence type="ECO:0000259" key="9">
    <source>
        <dbReference type="PROSITE" id="PS50109"/>
    </source>
</evidence>
<dbReference type="CDD" id="cd00075">
    <property type="entry name" value="HATPase"/>
    <property type="match status" value="1"/>
</dbReference>
<keyword evidence="3" id="KW-0597">Phosphoprotein</keyword>
<dbReference type="Pfam" id="PF00512">
    <property type="entry name" value="HisKA"/>
    <property type="match status" value="1"/>
</dbReference>
<dbReference type="STRING" id="1844972.A7K91_22725"/>
<proteinExistence type="predicted"/>
<keyword evidence="6" id="KW-0418">Kinase</keyword>
<keyword evidence="4" id="KW-0808">Transferase</keyword>
<keyword evidence="5" id="KW-0547">Nucleotide-binding</keyword>
<dbReference type="OrthoDB" id="335833at2"/>
<dbReference type="InterPro" id="IPR003661">
    <property type="entry name" value="HisK_dim/P_dom"/>
</dbReference>
<dbReference type="PANTHER" id="PTHR43711">
    <property type="entry name" value="TWO-COMPONENT HISTIDINE KINASE"/>
    <property type="match status" value="1"/>
</dbReference>
<evidence type="ECO:0000256" key="2">
    <source>
        <dbReference type="ARBA" id="ARBA00012438"/>
    </source>
</evidence>
<reference evidence="10 11" key="1">
    <citation type="submission" date="2016-05" db="EMBL/GenBank/DDBJ databases">
        <title>Paenibacillus oryzae. sp. nov., isolated from the rice root.</title>
        <authorList>
            <person name="Zhang J."/>
            <person name="Zhang X."/>
        </authorList>
    </citation>
    <scope>NUCLEOTIDE SEQUENCE [LARGE SCALE GENOMIC DNA]</scope>
    <source>
        <strain evidence="10 11">1DrF-4</strain>
    </source>
</reference>
<dbReference type="InterPro" id="IPR050736">
    <property type="entry name" value="Sensor_HK_Regulatory"/>
</dbReference>
<dbReference type="PRINTS" id="PR00344">
    <property type="entry name" value="BCTRLSENSOR"/>
</dbReference>
<dbReference type="Pfam" id="PF02518">
    <property type="entry name" value="HATPase_c"/>
    <property type="match status" value="1"/>
</dbReference>
<sequence>MKGPVKRDGTGSIYRLRLVLACLAAALFAGLLLRPLLLDWERGERQKTELFWNGYVQMYMDLTGRVDGLGERINAQGYLHAGDIGRLSLVWIDMEGKREVLLGEDAAFSPGRQLLVMSERRIIGYTQVFFAAPSGLAYMQYGLPGGLAVLLYGLGEWRKRVLAKARAKERIFLSGELASNLSGASGTRKHAKAAASRGHGGENGPALRWAIGQAEADEAWAVALAGVRQLLARNELLETVRRRMVADIAHELRTPISIMRTTLDHALQKGAMMDAAKTASLHDETLRLTRLVRELQELSLAESGHLPLDKSWFVWSEVVEEVFETLAVEGEERGIVYRLEDTGSTMLYGDKTRIRQIVINLAGNAFRHARSKVEARILREENCVVLEIGDDGLGMEQEELESVFERFYRSASTDAMQRKERSAGLGLGLAIVREFTRAHGGEATVRSIYGQGAIFRVKIPVMEE</sequence>
<dbReference type="SMART" id="SM00387">
    <property type="entry name" value="HATPase_c"/>
    <property type="match status" value="1"/>
</dbReference>
<dbReference type="SUPFAM" id="SSF55874">
    <property type="entry name" value="ATPase domain of HSP90 chaperone/DNA topoisomerase II/histidine kinase"/>
    <property type="match status" value="1"/>
</dbReference>
<feature type="domain" description="Histidine kinase" evidence="9">
    <location>
        <begin position="247"/>
        <end position="463"/>
    </location>
</feature>
<dbReference type="AlphaFoldDB" id="A0A1A5YKV6"/>
<dbReference type="GO" id="GO:0005524">
    <property type="term" value="F:ATP binding"/>
    <property type="evidence" value="ECO:0007669"/>
    <property type="project" value="UniProtKB-KW"/>
</dbReference>
<dbReference type="InterPro" id="IPR005467">
    <property type="entry name" value="His_kinase_dom"/>
</dbReference>
<evidence type="ECO:0000256" key="3">
    <source>
        <dbReference type="ARBA" id="ARBA00022553"/>
    </source>
</evidence>
<keyword evidence="7" id="KW-0067">ATP-binding</keyword>
<dbReference type="EMBL" id="LYPA01000048">
    <property type="protein sequence ID" value="OBR66256.1"/>
    <property type="molecule type" value="Genomic_DNA"/>
</dbReference>
<dbReference type="Gene3D" id="1.10.287.130">
    <property type="match status" value="1"/>
</dbReference>
<dbReference type="RefSeq" id="WP_068682202.1">
    <property type="nucleotide sequence ID" value="NZ_LYPA01000048.1"/>
</dbReference>
<dbReference type="Gene3D" id="3.30.565.10">
    <property type="entry name" value="Histidine kinase-like ATPase, C-terminal domain"/>
    <property type="match status" value="1"/>
</dbReference>
<dbReference type="InterPro" id="IPR004358">
    <property type="entry name" value="Sig_transdc_His_kin-like_C"/>
</dbReference>
<keyword evidence="8" id="KW-0902">Two-component regulatory system</keyword>
<dbReference type="GO" id="GO:0000155">
    <property type="term" value="F:phosphorelay sensor kinase activity"/>
    <property type="evidence" value="ECO:0007669"/>
    <property type="project" value="InterPro"/>
</dbReference>
<keyword evidence="11" id="KW-1185">Reference proteome</keyword>
<evidence type="ECO:0000313" key="10">
    <source>
        <dbReference type="EMBL" id="OBR66256.1"/>
    </source>
</evidence>
<evidence type="ECO:0000256" key="5">
    <source>
        <dbReference type="ARBA" id="ARBA00022741"/>
    </source>
</evidence>
<evidence type="ECO:0000256" key="8">
    <source>
        <dbReference type="ARBA" id="ARBA00023012"/>
    </source>
</evidence>
<evidence type="ECO:0000256" key="6">
    <source>
        <dbReference type="ARBA" id="ARBA00022777"/>
    </source>
</evidence>
<dbReference type="InterPro" id="IPR036097">
    <property type="entry name" value="HisK_dim/P_sf"/>
</dbReference>
<evidence type="ECO:0000313" key="11">
    <source>
        <dbReference type="Proteomes" id="UP000092024"/>
    </source>
</evidence>
<organism evidence="10 11">
    <name type="scientific">Paenibacillus oryzae</name>
    <dbReference type="NCBI Taxonomy" id="1844972"/>
    <lineage>
        <taxon>Bacteria</taxon>
        <taxon>Bacillati</taxon>
        <taxon>Bacillota</taxon>
        <taxon>Bacilli</taxon>
        <taxon>Bacillales</taxon>
        <taxon>Paenibacillaceae</taxon>
        <taxon>Paenibacillus</taxon>
    </lineage>
</organism>
<name>A0A1A5YKV6_9BACL</name>
<evidence type="ECO:0000256" key="4">
    <source>
        <dbReference type="ARBA" id="ARBA00022679"/>
    </source>
</evidence>
<accession>A0A1A5YKV6</accession>
<protein>
    <recommendedName>
        <fullName evidence="2">histidine kinase</fullName>
        <ecNumber evidence="2">2.7.13.3</ecNumber>
    </recommendedName>
</protein>
<dbReference type="PROSITE" id="PS50109">
    <property type="entry name" value="HIS_KIN"/>
    <property type="match status" value="1"/>
</dbReference>
<dbReference type="SMART" id="SM00388">
    <property type="entry name" value="HisKA"/>
    <property type="match status" value="1"/>
</dbReference>
<dbReference type="InterPro" id="IPR003594">
    <property type="entry name" value="HATPase_dom"/>
</dbReference>
<comment type="catalytic activity">
    <reaction evidence="1">
        <text>ATP + protein L-histidine = ADP + protein N-phospho-L-histidine.</text>
        <dbReference type="EC" id="2.7.13.3"/>
    </reaction>
</comment>
<dbReference type="CDD" id="cd00082">
    <property type="entry name" value="HisKA"/>
    <property type="match status" value="1"/>
</dbReference>
<evidence type="ECO:0000256" key="1">
    <source>
        <dbReference type="ARBA" id="ARBA00000085"/>
    </source>
</evidence>
<evidence type="ECO:0000256" key="7">
    <source>
        <dbReference type="ARBA" id="ARBA00022840"/>
    </source>
</evidence>